<dbReference type="EMBL" id="JH159151">
    <property type="protein sequence ID" value="EGZ27308.1"/>
    <property type="molecule type" value="Genomic_DNA"/>
</dbReference>
<dbReference type="InterPro" id="IPR005162">
    <property type="entry name" value="Retrotrans_gag_dom"/>
</dbReference>
<feature type="compositionally biased region" description="Polar residues" evidence="1">
    <location>
        <begin position="22"/>
        <end position="38"/>
    </location>
</feature>
<dbReference type="Pfam" id="PF03732">
    <property type="entry name" value="Retrotrans_gag"/>
    <property type="match status" value="1"/>
</dbReference>
<name>G4YEU4_PHYSP</name>
<feature type="domain" description="Retrotransposon gag" evidence="2">
    <location>
        <begin position="404"/>
        <end position="494"/>
    </location>
</feature>
<protein>
    <recommendedName>
        <fullName evidence="2">Retrotransposon gag domain-containing protein</fullName>
    </recommendedName>
</protein>
<dbReference type="GeneID" id="20638885"/>
<feature type="region of interest" description="Disordered" evidence="1">
    <location>
        <begin position="526"/>
        <end position="572"/>
    </location>
</feature>
<feature type="region of interest" description="Disordered" evidence="1">
    <location>
        <begin position="1"/>
        <end position="154"/>
    </location>
</feature>
<evidence type="ECO:0000313" key="3">
    <source>
        <dbReference type="EMBL" id="EGZ27308.1"/>
    </source>
</evidence>
<accession>G4YEU4</accession>
<organism evidence="3 4">
    <name type="scientific">Phytophthora sojae (strain P6497)</name>
    <name type="common">Soybean stem and root rot agent</name>
    <name type="synonym">Phytophthora megasperma f. sp. glycines</name>
    <dbReference type="NCBI Taxonomy" id="1094619"/>
    <lineage>
        <taxon>Eukaryota</taxon>
        <taxon>Sar</taxon>
        <taxon>Stramenopiles</taxon>
        <taxon>Oomycota</taxon>
        <taxon>Peronosporomycetes</taxon>
        <taxon>Peronosporales</taxon>
        <taxon>Peronosporaceae</taxon>
        <taxon>Phytophthora</taxon>
    </lineage>
</organism>
<feature type="compositionally biased region" description="Basic and acidic residues" evidence="1">
    <location>
        <begin position="526"/>
        <end position="567"/>
    </location>
</feature>
<dbReference type="InParanoid" id="G4YEU4"/>
<dbReference type="AlphaFoldDB" id="G4YEU4"/>
<gene>
    <name evidence="3" type="ORF">PHYSODRAFT_257631</name>
</gene>
<evidence type="ECO:0000256" key="1">
    <source>
        <dbReference type="SAM" id="MobiDB-lite"/>
    </source>
</evidence>
<feature type="compositionally biased region" description="Basic and acidic residues" evidence="1">
    <location>
        <begin position="275"/>
        <end position="295"/>
    </location>
</feature>
<feature type="compositionally biased region" description="Acidic residues" evidence="1">
    <location>
        <begin position="47"/>
        <end position="67"/>
    </location>
</feature>
<sequence length="666" mass="75238">MAKGSKSAVPATPVKSVRGSAEGSSTIASDLTSRLSTISERSVSFEESVDEDSDAKDDMMMDYDDLEEKTPVTTQEFGDEEDAMLSGGRSGGSRSLSRNLVAEFDEVAKPDHADDDFEDGTETSASRALVQVTKGPQESRGSRPAMNSSTPAANKVLGRMLEQMVAEDTVSLLRVMGCEPRNRPSEVSIKSWTPGLAGKELHKWKRKLRLSFGESDLTLGRPPSARPAREQADPSKIPLPQTPKKSAERSNQSQATDGVFSAKTEGSPYFQDSHMASRADRIARESEGSRRERSTQRSSTRRSSRRFTPRDDSSSDEDNNDNIDYEDGFDSPSDELARQVREVSEMERLSSTPRLEIATHRPLAQIKNFSGARNRSENSMQWLRAFVYKMKGTHTPPNEWCMAFELSLRDGALHWYRQLPKRTNRQWKRLSDAFIKYYCSQFSQSAKARYYSAKRESSEHLCDYLNRLNGYARNAGIQFKSGGRDAKDHVQRFLETCGDRSLERRLCHVRVKDIHELEDMINDILKSEERGRDQPRRRDDRRHEASRDSYRRDRDRGYERRREDSRHVPRISRAEASLSDLVAELQVRGTKGGRAERSSPRRTPYSDSESDASYYHYSESDPSDGGYSDVSSSGEGGAHVAAANERERRQAAEGTYARPDQRQRKG</sequence>
<feature type="region of interest" description="Disordered" evidence="1">
    <location>
        <begin position="215"/>
        <end position="334"/>
    </location>
</feature>
<feature type="region of interest" description="Disordered" evidence="1">
    <location>
        <begin position="586"/>
        <end position="666"/>
    </location>
</feature>
<evidence type="ECO:0000259" key="2">
    <source>
        <dbReference type="Pfam" id="PF03732"/>
    </source>
</evidence>
<reference evidence="3 4" key="1">
    <citation type="journal article" date="2006" name="Science">
        <title>Phytophthora genome sequences uncover evolutionary origins and mechanisms of pathogenesis.</title>
        <authorList>
            <person name="Tyler B.M."/>
            <person name="Tripathy S."/>
            <person name="Zhang X."/>
            <person name="Dehal P."/>
            <person name="Jiang R.H."/>
            <person name="Aerts A."/>
            <person name="Arredondo F.D."/>
            <person name="Baxter L."/>
            <person name="Bensasson D."/>
            <person name="Beynon J.L."/>
            <person name="Chapman J."/>
            <person name="Damasceno C.M."/>
            <person name="Dorrance A.E."/>
            <person name="Dou D."/>
            <person name="Dickerman A.W."/>
            <person name="Dubchak I.L."/>
            <person name="Garbelotto M."/>
            <person name="Gijzen M."/>
            <person name="Gordon S.G."/>
            <person name="Govers F."/>
            <person name="Grunwald N.J."/>
            <person name="Huang W."/>
            <person name="Ivors K.L."/>
            <person name="Jones R.W."/>
            <person name="Kamoun S."/>
            <person name="Krampis K."/>
            <person name="Lamour K.H."/>
            <person name="Lee M.K."/>
            <person name="McDonald W.H."/>
            <person name="Medina M."/>
            <person name="Meijer H.J."/>
            <person name="Nordberg E.K."/>
            <person name="Maclean D.J."/>
            <person name="Ospina-Giraldo M.D."/>
            <person name="Morris P.F."/>
            <person name="Phuntumart V."/>
            <person name="Putnam N.H."/>
            <person name="Rash S."/>
            <person name="Rose J.K."/>
            <person name="Sakihama Y."/>
            <person name="Salamov A.A."/>
            <person name="Savidor A."/>
            <person name="Scheuring C.F."/>
            <person name="Smith B.M."/>
            <person name="Sobral B.W."/>
            <person name="Terry A."/>
            <person name="Torto-Alalibo T.A."/>
            <person name="Win J."/>
            <person name="Xu Z."/>
            <person name="Zhang H."/>
            <person name="Grigoriev I.V."/>
            <person name="Rokhsar D.S."/>
            <person name="Boore J.L."/>
        </authorList>
    </citation>
    <scope>NUCLEOTIDE SEQUENCE [LARGE SCALE GENOMIC DNA]</scope>
    <source>
        <strain evidence="3 4">P6497</strain>
    </source>
</reference>
<dbReference type="Proteomes" id="UP000002640">
    <property type="component" value="Unassembled WGS sequence"/>
</dbReference>
<dbReference type="PANTHER" id="PTHR33223:SF6">
    <property type="entry name" value="CCHC-TYPE DOMAIN-CONTAINING PROTEIN"/>
    <property type="match status" value="1"/>
</dbReference>
<evidence type="ECO:0000313" key="4">
    <source>
        <dbReference type="Proteomes" id="UP000002640"/>
    </source>
</evidence>
<proteinExistence type="predicted"/>
<dbReference type="RefSeq" id="XP_009514583.1">
    <property type="nucleotide sequence ID" value="XM_009516288.1"/>
</dbReference>
<dbReference type="KEGG" id="psoj:PHYSODRAFT_257631"/>
<feature type="compositionally biased region" description="Acidic residues" evidence="1">
    <location>
        <begin position="314"/>
        <end position="333"/>
    </location>
</feature>
<keyword evidence="4" id="KW-1185">Reference proteome</keyword>
<dbReference type="PANTHER" id="PTHR33223">
    <property type="entry name" value="CCHC-TYPE DOMAIN-CONTAINING PROTEIN"/>
    <property type="match status" value="1"/>
</dbReference>
<feature type="compositionally biased region" description="Low complexity" evidence="1">
    <location>
        <begin position="623"/>
        <end position="633"/>
    </location>
</feature>